<dbReference type="SUPFAM" id="SSF46785">
    <property type="entry name" value="Winged helix' DNA-binding domain"/>
    <property type="match status" value="1"/>
</dbReference>
<dbReference type="Gene3D" id="1.10.10.10">
    <property type="entry name" value="Winged helix-like DNA-binding domain superfamily/Winged helix DNA-binding domain"/>
    <property type="match status" value="1"/>
</dbReference>
<gene>
    <name evidence="2" type="ORF">ENT87_01915</name>
    <name evidence="3" type="ORF">ENU30_02195</name>
</gene>
<proteinExistence type="predicted"/>
<accession>A0A7J3JNX2</accession>
<comment type="caution">
    <text evidence="3">The sequence shown here is derived from an EMBL/GenBank/DDBJ whole genome shotgun (WGS) entry which is preliminary data.</text>
</comment>
<dbReference type="InterPro" id="IPR036388">
    <property type="entry name" value="WH-like_DNA-bd_sf"/>
</dbReference>
<dbReference type="InterPro" id="IPR036390">
    <property type="entry name" value="WH_DNA-bd_sf"/>
</dbReference>
<evidence type="ECO:0000259" key="1">
    <source>
        <dbReference type="Pfam" id="PF03551"/>
    </source>
</evidence>
<evidence type="ECO:0000313" key="2">
    <source>
        <dbReference type="EMBL" id="HGN36297.1"/>
    </source>
</evidence>
<organism evidence="3">
    <name type="scientific">Ignisphaera aggregans</name>
    <dbReference type="NCBI Taxonomy" id="334771"/>
    <lineage>
        <taxon>Archaea</taxon>
        <taxon>Thermoproteota</taxon>
        <taxon>Thermoprotei</taxon>
        <taxon>Desulfurococcales</taxon>
        <taxon>Desulfurococcaceae</taxon>
        <taxon>Ignisphaera</taxon>
    </lineage>
</organism>
<feature type="domain" description="Transcription regulator PadR N-terminal" evidence="1">
    <location>
        <begin position="13"/>
        <end position="83"/>
    </location>
</feature>
<dbReference type="PANTHER" id="PTHR43252:SF2">
    <property type="entry name" value="TRANSCRIPTION REGULATOR, PADR-LIKE FAMILY"/>
    <property type="match status" value="1"/>
</dbReference>
<dbReference type="Pfam" id="PF03551">
    <property type="entry name" value="PadR"/>
    <property type="match status" value="1"/>
</dbReference>
<dbReference type="EMBL" id="DTAI01000060">
    <property type="protein sequence ID" value="HGN36297.1"/>
    <property type="molecule type" value="Genomic_DNA"/>
</dbReference>
<dbReference type="PANTHER" id="PTHR43252">
    <property type="entry name" value="TRANSCRIPTIONAL REGULATOR YQJI"/>
    <property type="match status" value="1"/>
</dbReference>
<reference evidence="3" key="1">
    <citation type="journal article" date="2020" name="mSystems">
        <title>Genome- and Community-Level Interaction Insights into Carbon Utilization and Element Cycling Functions of Hydrothermarchaeota in Hydrothermal Sediment.</title>
        <authorList>
            <person name="Zhou Z."/>
            <person name="Liu Y."/>
            <person name="Xu W."/>
            <person name="Pan J."/>
            <person name="Luo Z.H."/>
            <person name="Li M."/>
        </authorList>
    </citation>
    <scope>NUCLEOTIDE SEQUENCE [LARGE SCALE GENOMIC DNA]</scope>
    <source>
        <strain evidence="2">SpSt-618</strain>
        <strain evidence="3">SpSt-657</strain>
    </source>
</reference>
<protein>
    <submittedName>
        <fullName evidence="3">PadR family transcriptional regulator</fullName>
    </submittedName>
</protein>
<dbReference type="EMBL" id="DTBZ01000051">
    <property type="protein sequence ID" value="HGQ17780.1"/>
    <property type="molecule type" value="Genomic_DNA"/>
</dbReference>
<sequence length="149" mass="17498">MRPIDRGLAKAFVLRILVEGPMHGYGIMKRVREITGFVPSPGHIYLLLRKLEREGLVEVSLSYIGGRRVKIYRLSDRGREFLEDNKDLLKQFDVYVERFRKAREIELHKLFKTIHSIFESLDRIPSDKMEAIKEAVNDFIKRVNRIVGE</sequence>
<evidence type="ECO:0000313" key="3">
    <source>
        <dbReference type="EMBL" id="HGQ17780.1"/>
    </source>
</evidence>
<dbReference type="AlphaFoldDB" id="A0A7J3JNX2"/>
<dbReference type="InterPro" id="IPR005149">
    <property type="entry name" value="Tscrpt_reg_PadR_N"/>
</dbReference>
<name>A0A7J3JNX2_9CREN</name>